<name>A0A151TKP9_CAJCA</name>
<proteinExistence type="predicted"/>
<dbReference type="EMBL" id="CM003607">
    <property type="protein sequence ID" value="KYP67623.1"/>
    <property type="molecule type" value="Genomic_DNA"/>
</dbReference>
<sequence length="77" mass="9072">MFDGNILIVSLYVDDIIFTSNSRQMCEDFKSSMQLEFDMTNLGRMRYFLGIEVIQSDMGIFICQRRYAHELLAQFNT</sequence>
<dbReference type="SUPFAM" id="SSF56672">
    <property type="entry name" value="DNA/RNA polymerases"/>
    <property type="match status" value="1"/>
</dbReference>
<reference evidence="2 3" key="1">
    <citation type="journal article" date="2012" name="Nat. Biotechnol.">
        <title>Draft genome sequence of pigeonpea (Cajanus cajan), an orphan legume crop of resource-poor farmers.</title>
        <authorList>
            <person name="Varshney R.K."/>
            <person name="Chen W."/>
            <person name="Li Y."/>
            <person name="Bharti A.K."/>
            <person name="Saxena R.K."/>
            <person name="Schlueter J.A."/>
            <person name="Donoghue M.T."/>
            <person name="Azam S."/>
            <person name="Fan G."/>
            <person name="Whaley A.M."/>
            <person name="Farmer A.D."/>
            <person name="Sheridan J."/>
            <person name="Iwata A."/>
            <person name="Tuteja R."/>
            <person name="Penmetsa R.V."/>
            <person name="Wu W."/>
            <person name="Upadhyaya H.D."/>
            <person name="Yang S.P."/>
            <person name="Shah T."/>
            <person name="Saxena K.B."/>
            <person name="Michael T."/>
            <person name="McCombie W.R."/>
            <person name="Yang B."/>
            <person name="Zhang G."/>
            <person name="Yang H."/>
            <person name="Wang J."/>
            <person name="Spillane C."/>
            <person name="Cook D.R."/>
            <person name="May G.D."/>
            <person name="Xu X."/>
            <person name="Jackson S.A."/>
        </authorList>
    </citation>
    <scope>NUCLEOTIDE SEQUENCE [LARGE SCALE GENOMIC DNA]</scope>
    <source>
        <strain evidence="3">cv. Asha</strain>
    </source>
</reference>
<feature type="domain" description="Reverse transcriptase Ty1/copia-type" evidence="1">
    <location>
        <begin position="5"/>
        <end position="76"/>
    </location>
</feature>
<evidence type="ECO:0000259" key="1">
    <source>
        <dbReference type="Pfam" id="PF07727"/>
    </source>
</evidence>
<dbReference type="InterPro" id="IPR013103">
    <property type="entry name" value="RVT_2"/>
</dbReference>
<dbReference type="InterPro" id="IPR043502">
    <property type="entry name" value="DNA/RNA_pol_sf"/>
</dbReference>
<keyword evidence="3" id="KW-1185">Reference proteome</keyword>
<gene>
    <name evidence="2" type="ORF">KK1_023967</name>
</gene>
<accession>A0A151TKP9</accession>
<evidence type="ECO:0000313" key="2">
    <source>
        <dbReference type="EMBL" id="KYP67623.1"/>
    </source>
</evidence>
<organism evidence="2 3">
    <name type="scientific">Cajanus cajan</name>
    <name type="common">Pigeon pea</name>
    <name type="synonym">Cajanus indicus</name>
    <dbReference type="NCBI Taxonomy" id="3821"/>
    <lineage>
        <taxon>Eukaryota</taxon>
        <taxon>Viridiplantae</taxon>
        <taxon>Streptophyta</taxon>
        <taxon>Embryophyta</taxon>
        <taxon>Tracheophyta</taxon>
        <taxon>Spermatophyta</taxon>
        <taxon>Magnoliopsida</taxon>
        <taxon>eudicotyledons</taxon>
        <taxon>Gunneridae</taxon>
        <taxon>Pentapetalae</taxon>
        <taxon>rosids</taxon>
        <taxon>fabids</taxon>
        <taxon>Fabales</taxon>
        <taxon>Fabaceae</taxon>
        <taxon>Papilionoideae</taxon>
        <taxon>50 kb inversion clade</taxon>
        <taxon>NPAAA clade</taxon>
        <taxon>indigoferoid/millettioid clade</taxon>
        <taxon>Phaseoleae</taxon>
        <taxon>Cajanus</taxon>
    </lineage>
</organism>
<dbReference type="AlphaFoldDB" id="A0A151TKP9"/>
<protein>
    <recommendedName>
        <fullName evidence="1">Reverse transcriptase Ty1/copia-type domain-containing protein</fullName>
    </recommendedName>
</protein>
<dbReference type="Proteomes" id="UP000075243">
    <property type="component" value="Chromosome 5"/>
</dbReference>
<dbReference type="Gramene" id="C.cajan_23287.t">
    <property type="protein sequence ID" value="C.cajan_23287.t.cds1"/>
    <property type="gene ID" value="C.cajan_23287"/>
</dbReference>
<evidence type="ECO:0000313" key="3">
    <source>
        <dbReference type="Proteomes" id="UP000075243"/>
    </source>
</evidence>
<dbReference type="Pfam" id="PF07727">
    <property type="entry name" value="RVT_2"/>
    <property type="match status" value="1"/>
</dbReference>